<name>A0AAJ1TEA1_9BACL</name>
<dbReference type="PANTHER" id="PTHR37305">
    <property type="entry name" value="INTEGRAL MEMBRANE PROTEIN-RELATED"/>
    <property type="match status" value="1"/>
</dbReference>
<gene>
    <name evidence="2" type="ORF">J2Z48_001430</name>
</gene>
<evidence type="ECO:0000313" key="3">
    <source>
        <dbReference type="Proteomes" id="UP001238450"/>
    </source>
</evidence>
<feature type="transmembrane region" description="Helical" evidence="1">
    <location>
        <begin position="179"/>
        <end position="200"/>
    </location>
</feature>
<dbReference type="Pfam" id="PF12730">
    <property type="entry name" value="ABC2_membrane_4"/>
    <property type="match status" value="1"/>
</dbReference>
<dbReference type="Proteomes" id="UP001238450">
    <property type="component" value="Unassembled WGS sequence"/>
</dbReference>
<protein>
    <submittedName>
        <fullName evidence="2">ABC-2 type transport system permease protein</fullName>
    </submittedName>
</protein>
<sequence>MNKVWRLIMNENIKLYRRLSTWIMMGAGLLLFLVLTLSYEPWSEFSSGDYPQLIVSFRFLIAIFAITVAGGIVASEYSEGTIKLLLIRSRSRWKILLAKWLTVQMFTIILIELIGLIGFLISMLSNIPSYGIETDSGKWFSVPELLVVSYYEIMVFSTMAFMVATLFRIQSAAFGVTIVAYYVGSFLASMNTIQATWFQFTIFANSNVTEGYMHGGELHMFGVYKPFIASGSVLLVHLILFLIVSFWVFQKRDVTA</sequence>
<dbReference type="RefSeq" id="WP_307252166.1">
    <property type="nucleotide sequence ID" value="NZ_JAUSUV010000005.1"/>
</dbReference>
<keyword evidence="1" id="KW-0812">Transmembrane</keyword>
<feature type="transmembrane region" description="Helical" evidence="1">
    <location>
        <begin position="97"/>
        <end position="125"/>
    </location>
</feature>
<feature type="transmembrane region" description="Helical" evidence="1">
    <location>
        <begin position="227"/>
        <end position="249"/>
    </location>
</feature>
<keyword evidence="1" id="KW-1133">Transmembrane helix</keyword>
<dbReference type="AlphaFoldDB" id="A0AAJ1TEA1"/>
<comment type="caution">
    <text evidence="2">The sequence shown here is derived from an EMBL/GenBank/DDBJ whole genome shotgun (WGS) entry which is preliminary data.</text>
</comment>
<proteinExistence type="predicted"/>
<dbReference type="PANTHER" id="PTHR37305:SF1">
    <property type="entry name" value="MEMBRANE PROTEIN"/>
    <property type="match status" value="1"/>
</dbReference>
<keyword evidence="1" id="KW-0472">Membrane</keyword>
<evidence type="ECO:0000313" key="2">
    <source>
        <dbReference type="EMBL" id="MDQ0417258.1"/>
    </source>
</evidence>
<feature type="transmembrane region" description="Helical" evidence="1">
    <location>
        <begin position="145"/>
        <end position="167"/>
    </location>
</feature>
<feature type="transmembrane region" description="Helical" evidence="1">
    <location>
        <begin position="59"/>
        <end position="77"/>
    </location>
</feature>
<accession>A0AAJ1TEA1</accession>
<keyword evidence="3" id="KW-1185">Reference proteome</keyword>
<dbReference type="EMBL" id="JAUSUV010000005">
    <property type="protein sequence ID" value="MDQ0417258.1"/>
    <property type="molecule type" value="Genomic_DNA"/>
</dbReference>
<feature type="transmembrane region" description="Helical" evidence="1">
    <location>
        <begin position="21"/>
        <end position="39"/>
    </location>
</feature>
<evidence type="ECO:0000256" key="1">
    <source>
        <dbReference type="SAM" id="Phobius"/>
    </source>
</evidence>
<organism evidence="2 3">
    <name type="scientific">Croceifilum oryzae</name>
    <dbReference type="NCBI Taxonomy" id="1553429"/>
    <lineage>
        <taxon>Bacteria</taxon>
        <taxon>Bacillati</taxon>
        <taxon>Bacillota</taxon>
        <taxon>Bacilli</taxon>
        <taxon>Bacillales</taxon>
        <taxon>Thermoactinomycetaceae</taxon>
        <taxon>Croceifilum</taxon>
    </lineage>
</organism>
<reference evidence="2 3" key="1">
    <citation type="submission" date="2023-07" db="EMBL/GenBank/DDBJ databases">
        <title>Genomic Encyclopedia of Type Strains, Phase IV (KMG-IV): sequencing the most valuable type-strain genomes for metagenomic binning, comparative biology and taxonomic classification.</title>
        <authorList>
            <person name="Goeker M."/>
        </authorList>
    </citation>
    <scope>NUCLEOTIDE SEQUENCE [LARGE SCALE GENOMIC DNA]</scope>
    <source>
        <strain evidence="2 3">DSM 46876</strain>
    </source>
</reference>